<evidence type="ECO:0000313" key="3">
    <source>
        <dbReference type="EMBL" id="MTS27577.1"/>
    </source>
</evidence>
<evidence type="ECO:0008006" key="5">
    <source>
        <dbReference type="Google" id="ProtNLM"/>
    </source>
</evidence>
<dbReference type="Proteomes" id="UP000472755">
    <property type="component" value="Unassembled WGS sequence"/>
</dbReference>
<proteinExistence type="predicted"/>
<dbReference type="Gene3D" id="3.40.50.720">
    <property type="entry name" value="NAD(P)-binding Rossmann-like Domain"/>
    <property type="match status" value="1"/>
</dbReference>
<dbReference type="SUPFAM" id="SSF55347">
    <property type="entry name" value="Glyceraldehyde-3-phosphate dehydrogenase-like, C-terminal domain"/>
    <property type="match status" value="1"/>
</dbReference>
<comment type="caution">
    <text evidence="3">The sequence shown here is derived from an EMBL/GenBank/DDBJ whole genome shotgun (WGS) entry which is preliminary data.</text>
</comment>
<dbReference type="InterPro" id="IPR055170">
    <property type="entry name" value="GFO_IDH_MocA-like_dom"/>
</dbReference>
<dbReference type="Gene3D" id="3.30.360.10">
    <property type="entry name" value="Dihydrodipicolinate Reductase, domain 2"/>
    <property type="match status" value="1"/>
</dbReference>
<feature type="domain" description="Gfo/Idh/MocA-like oxidoreductase N-terminal" evidence="1">
    <location>
        <begin position="5"/>
        <end position="124"/>
    </location>
</feature>
<organism evidence="3 4">
    <name type="scientific">Ruthenibacterium lactatiformans</name>
    <dbReference type="NCBI Taxonomy" id="1550024"/>
    <lineage>
        <taxon>Bacteria</taxon>
        <taxon>Bacillati</taxon>
        <taxon>Bacillota</taxon>
        <taxon>Clostridia</taxon>
        <taxon>Eubacteriales</taxon>
        <taxon>Oscillospiraceae</taxon>
        <taxon>Ruthenibacterium</taxon>
    </lineage>
</organism>
<dbReference type="Pfam" id="PF22725">
    <property type="entry name" value="GFO_IDH_MocA_C3"/>
    <property type="match status" value="1"/>
</dbReference>
<dbReference type="InterPro" id="IPR000683">
    <property type="entry name" value="Gfo/Idh/MocA-like_OxRdtase_N"/>
</dbReference>
<feature type="domain" description="GFO/IDH/MocA-like oxidoreductase" evidence="2">
    <location>
        <begin position="138"/>
        <end position="258"/>
    </location>
</feature>
<dbReference type="GO" id="GO:0000166">
    <property type="term" value="F:nucleotide binding"/>
    <property type="evidence" value="ECO:0007669"/>
    <property type="project" value="InterPro"/>
</dbReference>
<dbReference type="PANTHER" id="PTHR43708:SF8">
    <property type="entry name" value="OXIDOREDUCTASE"/>
    <property type="match status" value="1"/>
</dbReference>
<dbReference type="RefSeq" id="WP_009326196.1">
    <property type="nucleotide sequence ID" value="NZ_WMZN01000013.1"/>
</dbReference>
<accession>A0A6L6LSA1</accession>
<dbReference type="PANTHER" id="PTHR43708">
    <property type="entry name" value="CONSERVED EXPRESSED OXIDOREDUCTASE (EUROFUNG)"/>
    <property type="match status" value="1"/>
</dbReference>
<reference evidence="3 4" key="1">
    <citation type="journal article" date="2019" name="Nat. Med.">
        <title>A library of human gut bacterial isolates paired with longitudinal multiomics data enables mechanistic microbiome research.</title>
        <authorList>
            <person name="Poyet M."/>
            <person name="Groussin M."/>
            <person name="Gibbons S.M."/>
            <person name="Avila-Pacheco J."/>
            <person name="Jiang X."/>
            <person name="Kearney S.M."/>
            <person name="Perrotta A.R."/>
            <person name="Berdy B."/>
            <person name="Zhao S."/>
            <person name="Lieberman T.D."/>
            <person name="Swanson P.K."/>
            <person name="Smith M."/>
            <person name="Roesemann S."/>
            <person name="Alexander J.E."/>
            <person name="Rich S.A."/>
            <person name="Livny J."/>
            <person name="Vlamakis H."/>
            <person name="Clish C."/>
            <person name="Bullock K."/>
            <person name="Deik A."/>
            <person name="Scott J."/>
            <person name="Pierce K.A."/>
            <person name="Xavier R.J."/>
            <person name="Alm E.J."/>
        </authorList>
    </citation>
    <scope>NUCLEOTIDE SEQUENCE [LARGE SCALE GENOMIC DNA]</scope>
    <source>
        <strain evidence="3 4">BIOML-A4</strain>
    </source>
</reference>
<protein>
    <recommendedName>
        <fullName evidence="5">Gfo/Idh/MocA family oxidoreductase</fullName>
    </recommendedName>
</protein>
<evidence type="ECO:0000259" key="1">
    <source>
        <dbReference type="Pfam" id="PF01408"/>
    </source>
</evidence>
<dbReference type="AlphaFoldDB" id="A0A6L6LSA1"/>
<evidence type="ECO:0000259" key="2">
    <source>
        <dbReference type="Pfam" id="PF22725"/>
    </source>
</evidence>
<dbReference type="SUPFAM" id="SSF51735">
    <property type="entry name" value="NAD(P)-binding Rossmann-fold domains"/>
    <property type="match status" value="1"/>
</dbReference>
<evidence type="ECO:0000313" key="4">
    <source>
        <dbReference type="Proteomes" id="UP000472755"/>
    </source>
</evidence>
<dbReference type="InterPro" id="IPR036291">
    <property type="entry name" value="NAD(P)-bd_dom_sf"/>
</dbReference>
<name>A0A6L6LSA1_9FIRM</name>
<sequence length="342" mass="38724">MKRYRMAVVGLHFGKWLIDNEIIKGYAAPYFELAAVCDQNEVLAHACAREYHVKAYTRLEDALADRDIDLVTLITGPNHRAKLLDKIVDAGKAVMTTKPFETDAAEALRILKKAEAAGVPLFINSPQPVAPDDIACIQEWQEKYALGRLVGYHASNWASYREDPDGTWYDDPEQCPAAPLLRLGIYCMSDLSWFIPEDIEELTVVQSRVFTRRPTSDNAHATVTHTDGTLGSIYSSFCVGDGEAYQNRLELQFEGGSVTRKINSMLLLEDDFIELELSTQYHGKHLTEKRTLPKYGSGYRWDWMHHVLDGGALPEKHTRPEQIAKSIRLIEKVKEAAREQRE</sequence>
<gene>
    <name evidence="3" type="ORF">GMD59_09785</name>
</gene>
<dbReference type="EMBL" id="WMZU01000013">
    <property type="protein sequence ID" value="MTS27577.1"/>
    <property type="molecule type" value="Genomic_DNA"/>
</dbReference>
<dbReference type="Pfam" id="PF01408">
    <property type="entry name" value="GFO_IDH_MocA"/>
    <property type="match status" value="1"/>
</dbReference>
<dbReference type="InterPro" id="IPR051317">
    <property type="entry name" value="Gfo/Idh/MocA_oxidoreduct"/>
</dbReference>